<dbReference type="PROSITE" id="PS50110">
    <property type="entry name" value="RESPONSE_REGULATORY"/>
    <property type="match status" value="1"/>
</dbReference>
<evidence type="ECO:0000256" key="7">
    <source>
        <dbReference type="PROSITE-ProRule" id="PRU01091"/>
    </source>
</evidence>
<dbReference type="InterPro" id="IPR039420">
    <property type="entry name" value="WalR-like"/>
</dbReference>
<dbReference type="SMART" id="SM00448">
    <property type="entry name" value="REC"/>
    <property type="match status" value="1"/>
</dbReference>
<organism evidence="10 11">
    <name type="scientific">Streptomyces violaceoruber</name>
    <dbReference type="NCBI Taxonomy" id="1935"/>
    <lineage>
        <taxon>Bacteria</taxon>
        <taxon>Bacillati</taxon>
        <taxon>Actinomycetota</taxon>
        <taxon>Actinomycetes</taxon>
        <taxon>Kitasatosporales</taxon>
        <taxon>Streptomycetaceae</taxon>
        <taxon>Streptomyces</taxon>
        <taxon>Streptomyces violaceoruber group</taxon>
    </lineage>
</organism>
<dbReference type="InterPro" id="IPR036388">
    <property type="entry name" value="WH-like_DNA-bd_sf"/>
</dbReference>
<keyword evidence="1 6" id="KW-0597">Phosphoprotein</keyword>
<dbReference type="PANTHER" id="PTHR48111">
    <property type="entry name" value="REGULATOR OF RPOS"/>
    <property type="match status" value="1"/>
</dbReference>
<protein>
    <submittedName>
        <fullName evidence="10">DNA-binding response regulator</fullName>
    </submittedName>
</protein>
<sequence length="219" mass="24796">MSRILIAEDEARIAAFVEKGLRRSGYVTRVVADGVAAYEQARGRDFDLLILDLGLPGDDGLTVLRKLRNARVALPVVILTARDSVSDVVAGLESGADDYMVKPFAFDELLARVRLRLRREEPPENFLLRVGDLLLDLRTRRVRAGERVTDLSAREFALAEILMRNPDRVLSREQLLSQVWGFDYDPGSNIVDVYIRYLRRKIGADRVQTVRGVGYRLRV</sequence>
<dbReference type="GO" id="GO:0000976">
    <property type="term" value="F:transcription cis-regulatory region binding"/>
    <property type="evidence" value="ECO:0007669"/>
    <property type="project" value="TreeGrafter"/>
</dbReference>
<dbReference type="KEGG" id="svu:B1H20_01830"/>
<dbReference type="GO" id="GO:0006355">
    <property type="term" value="P:regulation of DNA-templated transcription"/>
    <property type="evidence" value="ECO:0007669"/>
    <property type="project" value="InterPro"/>
</dbReference>
<feature type="modified residue" description="4-aspartylphosphate" evidence="6">
    <location>
        <position position="52"/>
    </location>
</feature>
<dbReference type="EMBL" id="CP020570">
    <property type="protein sequence ID" value="ARF60262.1"/>
    <property type="molecule type" value="Genomic_DNA"/>
</dbReference>
<dbReference type="Pfam" id="PF00072">
    <property type="entry name" value="Response_reg"/>
    <property type="match status" value="1"/>
</dbReference>
<evidence type="ECO:0000259" key="9">
    <source>
        <dbReference type="PROSITE" id="PS51755"/>
    </source>
</evidence>
<dbReference type="AlphaFoldDB" id="A0A1V0U5N2"/>
<dbReference type="Proteomes" id="UP000192445">
    <property type="component" value="Chromosome"/>
</dbReference>
<dbReference type="SUPFAM" id="SSF52172">
    <property type="entry name" value="CheY-like"/>
    <property type="match status" value="1"/>
</dbReference>
<dbReference type="Gene3D" id="3.40.50.2300">
    <property type="match status" value="1"/>
</dbReference>
<dbReference type="InterPro" id="IPR011006">
    <property type="entry name" value="CheY-like_superfamily"/>
</dbReference>
<reference evidence="10 11" key="1">
    <citation type="submission" date="2017-03" db="EMBL/GenBank/DDBJ databases">
        <title>Complete Genome Sequence of a natural compounds producer, Streptomyces violaceus S21.</title>
        <authorList>
            <person name="Zhong C."/>
            <person name="Zhao Z."/>
            <person name="Fu J."/>
            <person name="Zong G."/>
            <person name="Qin R."/>
            <person name="Cao G."/>
        </authorList>
    </citation>
    <scope>NUCLEOTIDE SEQUENCE [LARGE SCALE GENOMIC DNA]</scope>
    <source>
        <strain evidence="10 11">S21</strain>
    </source>
</reference>
<feature type="DNA-binding region" description="OmpR/PhoB-type" evidence="7">
    <location>
        <begin position="125"/>
        <end position="219"/>
    </location>
</feature>
<feature type="domain" description="OmpR/PhoB-type" evidence="9">
    <location>
        <begin position="125"/>
        <end position="219"/>
    </location>
</feature>
<dbReference type="InterPro" id="IPR001867">
    <property type="entry name" value="OmpR/PhoB-type_DNA-bd"/>
</dbReference>
<evidence type="ECO:0000256" key="3">
    <source>
        <dbReference type="ARBA" id="ARBA00023015"/>
    </source>
</evidence>
<dbReference type="InterPro" id="IPR001789">
    <property type="entry name" value="Sig_transdc_resp-reg_receiver"/>
</dbReference>
<dbReference type="STRING" id="1935.B1H20_01830"/>
<evidence type="ECO:0000256" key="4">
    <source>
        <dbReference type="ARBA" id="ARBA00023125"/>
    </source>
</evidence>
<keyword evidence="3" id="KW-0805">Transcription regulation</keyword>
<keyword evidence="5" id="KW-0804">Transcription</keyword>
<dbReference type="SMART" id="SM00862">
    <property type="entry name" value="Trans_reg_C"/>
    <property type="match status" value="1"/>
</dbReference>
<evidence type="ECO:0000313" key="11">
    <source>
        <dbReference type="Proteomes" id="UP000192445"/>
    </source>
</evidence>
<gene>
    <name evidence="10" type="ORF">B1H20_01830</name>
</gene>
<dbReference type="GO" id="GO:0000156">
    <property type="term" value="F:phosphorelay response regulator activity"/>
    <property type="evidence" value="ECO:0007669"/>
    <property type="project" value="TreeGrafter"/>
</dbReference>
<dbReference type="PROSITE" id="PS51755">
    <property type="entry name" value="OMPR_PHOB"/>
    <property type="match status" value="1"/>
</dbReference>
<dbReference type="Gene3D" id="6.10.250.690">
    <property type="match status" value="1"/>
</dbReference>
<dbReference type="RefSeq" id="WP_032772616.1">
    <property type="nucleotide sequence ID" value="NZ_CP020570.1"/>
</dbReference>
<feature type="domain" description="Response regulatory" evidence="8">
    <location>
        <begin position="3"/>
        <end position="117"/>
    </location>
</feature>
<dbReference type="PANTHER" id="PTHR48111:SF38">
    <property type="entry name" value="TWO-COMPONENT RESPONSE REGULATOR"/>
    <property type="match status" value="1"/>
</dbReference>
<dbReference type="Pfam" id="PF00486">
    <property type="entry name" value="Trans_reg_C"/>
    <property type="match status" value="1"/>
</dbReference>
<proteinExistence type="predicted"/>
<evidence type="ECO:0000256" key="6">
    <source>
        <dbReference type="PROSITE-ProRule" id="PRU00169"/>
    </source>
</evidence>
<dbReference type="CDD" id="cd00383">
    <property type="entry name" value="trans_reg_C"/>
    <property type="match status" value="1"/>
</dbReference>
<evidence type="ECO:0000256" key="5">
    <source>
        <dbReference type="ARBA" id="ARBA00023163"/>
    </source>
</evidence>
<evidence type="ECO:0000256" key="1">
    <source>
        <dbReference type="ARBA" id="ARBA00022553"/>
    </source>
</evidence>
<dbReference type="GO" id="GO:0005829">
    <property type="term" value="C:cytosol"/>
    <property type="evidence" value="ECO:0007669"/>
    <property type="project" value="TreeGrafter"/>
</dbReference>
<evidence type="ECO:0000259" key="8">
    <source>
        <dbReference type="PROSITE" id="PS50110"/>
    </source>
</evidence>
<dbReference type="GO" id="GO:0032993">
    <property type="term" value="C:protein-DNA complex"/>
    <property type="evidence" value="ECO:0007669"/>
    <property type="project" value="TreeGrafter"/>
</dbReference>
<keyword evidence="4 7" id="KW-0238">DNA-binding</keyword>
<keyword evidence="2" id="KW-0902">Two-component regulatory system</keyword>
<dbReference type="Gene3D" id="1.10.10.10">
    <property type="entry name" value="Winged helix-like DNA-binding domain superfamily/Winged helix DNA-binding domain"/>
    <property type="match status" value="1"/>
</dbReference>
<evidence type="ECO:0000256" key="2">
    <source>
        <dbReference type="ARBA" id="ARBA00023012"/>
    </source>
</evidence>
<accession>A0A1V0U5N2</accession>
<evidence type="ECO:0000313" key="10">
    <source>
        <dbReference type="EMBL" id="ARF60262.1"/>
    </source>
</evidence>
<dbReference type="FunFam" id="1.10.10.10:FF:000005">
    <property type="entry name" value="Two-component system response regulator"/>
    <property type="match status" value="1"/>
</dbReference>
<name>A0A1V0U5N2_STRVN</name>